<dbReference type="PANTHER" id="PTHR30126:SF39">
    <property type="entry name" value="HTH-TYPE TRANSCRIPTIONAL REGULATOR CYSL"/>
    <property type="match status" value="1"/>
</dbReference>
<dbReference type="OrthoDB" id="9785745at2"/>
<gene>
    <name evidence="6" type="ORF">SD10_10770</name>
</gene>
<dbReference type="AlphaFoldDB" id="A0A0E3V6U0"/>
<reference evidence="6 7" key="1">
    <citation type="journal article" date="2014" name="Curr. Microbiol.">
        <title>Spirosoma radiotolerans sp. nov., a gamma-radiation-resistant bacterium isolated from gamma ray-irradiated soil.</title>
        <authorList>
            <person name="Lee J.J."/>
            <person name="Srinivasan S."/>
            <person name="Lim S."/>
            <person name="Joe M."/>
            <person name="Im S."/>
            <person name="Bae S.I."/>
            <person name="Park K.R."/>
            <person name="Han J.H."/>
            <person name="Park S.H."/>
            <person name="Joo B.M."/>
            <person name="Park S.J."/>
            <person name="Kim M.K."/>
        </authorList>
    </citation>
    <scope>NUCLEOTIDE SEQUENCE [LARGE SCALE GENOMIC DNA]</scope>
    <source>
        <strain evidence="6 7">DG5A</strain>
    </source>
</reference>
<dbReference type="GO" id="GO:0000976">
    <property type="term" value="F:transcription cis-regulatory region binding"/>
    <property type="evidence" value="ECO:0007669"/>
    <property type="project" value="TreeGrafter"/>
</dbReference>
<dbReference type="SUPFAM" id="SSF46785">
    <property type="entry name" value="Winged helix' DNA-binding domain"/>
    <property type="match status" value="1"/>
</dbReference>
<comment type="similarity">
    <text evidence="1">Belongs to the LysR transcriptional regulatory family.</text>
</comment>
<dbReference type="InterPro" id="IPR005119">
    <property type="entry name" value="LysR_subst-bd"/>
</dbReference>
<proteinExistence type="inferred from homology"/>
<dbReference type="InterPro" id="IPR036390">
    <property type="entry name" value="WH_DNA-bd_sf"/>
</dbReference>
<keyword evidence="4" id="KW-0804">Transcription</keyword>
<dbReference type="HOGENOM" id="CLU_039613_6_1_10"/>
<keyword evidence="3" id="KW-0238">DNA-binding</keyword>
<accession>A0A0E3V6U0</accession>
<evidence type="ECO:0000256" key="1">
    <source>
        <dbReference type="ARBA" id="ARBA00009437"/>
    </source>
</evidence>
<evidence type="ECO:0000256" key="3">
    <source>
        <dbReference type="ARBA" id="ARBA00023125"/>
    </source>
</evidence>
<keyword evidence="2" id="KW-0805">Transcription regulation</keyword>
<evidence type="ECO:0000256" key="4">
    <source>
        <dbReference type="ARBA" id="ARBA00023163"/>
    </source>
</evidence>
<dbReference type="PROSITE" id="PS50931">
    <property type="entry name" value="HTH_LYSR"/>
    <property type="match status" value="1"/>
</dbReference>
<name>A0A0E3V6U0_9BACT</name>
<protein>
    <submittedName>
        <fullName evidence="6">LysR family transcriptional regulator</fullName>
    </submittedName>
</protein>
<dbReference type="Pfam" id="PF03466">
    <property type="entry name" value="LysR_substrate"/>
    <property type="match status" value="1"/>
</dbReference>
<dbReference type="STRING" id="1379870.SD10_10770"/>
<evidence type="ECO:0000313" key="6">
    <source>
        <dbReference type="EMBL" id="AKD55312.1"/>
    </source>
</evidence>
<dbReference type="KEGG" id="srd:SD10_10770"/>
<dbReference type="PRINTS" id="PR00039">
    <property type="entry name" value="HTHLYSR"/>
</dbReference>
<dbReference type="Pfam" id="PF00126">
    <property type="entry name" value="HTH_1"/>
    <property type="match status" value="1"/>
</dbReference>
<dbReference type="Gene3D" id="3.40.190.290">
    <property type="match status" value="1"/>
</dbReference>
<sequence length="301" mass="33539">MLSSRHLVFMEVARLLSFTKASQTLFLSQSAISKHIKSLEYFYKTGLFERHGNHISLTNAGQALYNKLLQAGQLQEELHQELQQINESFLPLTKLAIGSSTTISLYVLPSALSAYLQQHDHIRVDVLNRNSETIQNALLAHEIDVGIVEGLTRVNTVTYTPFMTDDVLAVCSARSPLRGRTLTLTDLPTIPVALRENGSGTLAIIDDELSKKGIPLSSLRILIRLGGTEALKNFALADTCLAFLPKRAIIKELALGELVVLPIQGLLLQRTFYFIQRKGTEGNRLVSTFIQFLKHHYSSRE</sequence>
<dbReference type="RefSeq" id="WP_046573804.1">
    <property type="nucleotide sequence ID" value="NZ_CP010429.1"/>
</dbReference>
<dbReference type="InterPro" id="IPR036388">
    <property type="entry name" value="WH-like_DNA-bd_sf"/>
</dbReference>
<organism evidence="6 7">
    <name type="scientific">Spirosoma radiotolerans</name>
    <dbReference type="NCBI Taxonomy" id="1379870"/>
    <lineage>
        <taxon>Bacteria</taxon>
        <taxon>Pseudomonadati</taxon>
        <taxon>Bacteroidota</taxon>
        <taxon>Cytophagia</taxon>
        <taxon>Cytophagales</taxon>
        <taxon>Cytophagaceae</taxon>
        <taxon>Spirosoma</taxon>
    </lineage>
</organism>
<dbReference type="Gene3D" id="1.10.10.10">
    <property type="entry name" value="Winged helix-like DNA-binding domain superfamily/Winged helix DNA-binding domain"/>
    <property type="match status" value="1"/>
</dbReference>
<dbReference type="SUPFAM" id="SSF53850">
    <property type="entry name" value="Periplasmic binding protein-like II"/>
    <property type="match status" value="1"/>
</dbReference>
<dbReference type="PANTHER" id="PTHR30126">
    <property type="entry name" value="HTH-TYPE TRANSCRIPTIONAL REGULATOR"/>
    <property type="match status" value="1"/>
</dbReference>
<feature type="domain" description="HTH lysR-type" evidence="5">
    <location>
        <begin position="1"/>
        <end position="58"/>
    </location>
</feature>
<evidence type="ECO:0000259" key="5">
    <source>
        <dbReference type="PROSITE" id="PS50931"/>
    </source>
</evidence>
<dbReference type="GO" id="GO:0003700">
    <property type="term" value="F:DNA-binding transcription factor activity"/>
    <property type="evidence" value="ECO:0007669"/>
    <property type="project" value="InterPro"/>
</dbReference>
<keyword evidence="7" id="KW-1185">Reference proteome</keyword>
<dbReference type="PATRIC" id="fig|1379870.5.peg.2348"/>
<evidence type="ECO:0000313" key="7">
    <source>
        <dbReference type="Proteomes" id="UP000033054"/>
    </source>
</evidence>
<dbReference type="EMBL" id="CP010429">
    <property type="protein sequence ID" value="AKD55312.1"/>
    <property type="molecule type" value="Genomic_DNA"/>
</dbReference>
<dbReference type="InterPro" id="IPR000847">
    <property type="entry name" value="LysR_HTH_N"/>
</dbReference>
<dbReference type="Proteomes" id="UP000033054">
    <property type="component" value="Chromosome"/>
</dbReference>
<evidence type="ECO:0000256" key="2">
    <source>
        <dbReference type="ARBA" id="ARBA00023015"/>
    </source>
</evidence>